<accession>A0A4S2F2H4</accession>
<dbReference type="InterPro" id="IPR002641">
    <property type="entry name" value="PNPLA_dom"/>
</dbReference>
<dbReference type="RefSeq" id="WP_136011603.1">
    <property type="nucleotide sequence ID" value="NZ_SRYE01000001.1"/>
</dbReference>
<sequence>MPYIANAALCFEGGGMRAAYTGAFSQAITEVGLEFRYVCGISAGSSLTANHVARDPHRSRLQFVDYAEDPRFGGLSHFMHGDGFFNSDYLYEGCVASGEVPIAWQAFCDNPAEAVMQAFSATTGRTVVWHKRDYKDAVDLASHCRASSTMPLLMNPIAIDGEVMFDGGLGEGAGLPHPMALADGAEKLVVITTRPRGYRKQTYGTAHKVLIRRTFGAYPLVAEALITRPQRYNAALAQLEELERQGRALVIRPDTMPVQNSTLDTQKLDEAWDLGYIQAARDLERVIAFCR</sequence>
<keyword evidence="1 4" id="KW-0378">Hydrolase</keyword>
<reference evidence="6 7" key="1">
    <citation type="submission" date="2019-04" db="EMBL/GenBank/DDBJ databases">
        <title>Microbes associate with the intestines of laboratory mice.</title>
        <authorList>
            <person name="Navarre W."/>
            <person name="Wong E."/>
            <person name="Huang K."/>
            <person name="Tropini C."/>
            <person name="Ng K."/>
            <person name="Yu B."/>
        </authorList>
    </citation>
    <scope>NUCLEOTIDE SEQUENCE [LARGE SCALE GENOMIC DNA]</scope>
    <source>
        <strain evidence="6 7">NM07_P-09</strain>
    </source>
</reference>
<name>A0A4S2F2H4_9ACTN</name>
<feature type="short sequence motif" description="GXSXG" evidence="4">
    <location>
        <begin position="40"/>
        <end position="44"/>
    </location>
</feature>
<feature type="active site" description="Nucleophile" evidence="4">
    <location>
        <position position="42"/>
    </location>
</feature>
<dbReference type="SUPFAM" id="SSF52151">
    <property type="entry name" value="FabD/lysophospholipase-like"/>
    <property type="match status" value="1"/>
</dbReference>
<dbReference type="InterPro" id="IPR050301">
    <property type="entry name" value="NTE"/>
</dbReference>
<dbReference type="PANTHER" id="PTHR14226:SF25">
    <property type="entry name" value="PHOSPHOESTERASE"/>
    <property type="match status" value="1"/>
</dbReference>
<dbReference type="CDD" id="cd07208">
    <property type="entry name" value="Pat_hypo_Ecoli_yjju_like"/>
    <property type="match status" value="1"/>
</dbReference>
<evidence type="ECO:0000259" key="5">
    <source>
        <dbReference type="PROSITE" id="PS51635"/>
    </source>
</evidence>
<dbReference type="InterPro" id="IPR045943">
    <property type="entry name" value="DUF6363"/>
</dbReference>
<dbReference type="Gene3D" id="3.40.1090.10">
    <property type="entry name" value="Cytosolic phospholipase A2 catalytic domain"/>
    <property type="match status" value="2"/>
</dbReference>
<dbReference type="GO" id="GO:0016787">
    <property type="term" value="F:hydrolase activity"/>
    <property type="evidence" value="ECO:0007669"/>
    <property type="project" value="UniProtKB-UniRule"/>
</dbReference>
<keyword evidence="7" id="KW-1185">Reference proteome</keyword>
<keyword evidence="3 4" id="KW-0443">Lipid metabolism</keyword>
<evidence type="ECO:0000313" key="7">
    <source>
        <dbReference type="Proteomes" id="UP000310263"/>
    </source>
</evidence>
<dbReference type="EMBL" id="SRYE01000001">
    <property type="protein sequence ID" value="TGY62975.1"/>
    <property type="molecule type" value="Genomic_DNA"/>
</dbReference>
<dbReference type="InterPro" id="IPR016035">
    <property type="entry name" value="Acyl_Trfase/lysoPLipase"/>
</dbReference>
<dbReference type="AlphaFoldDB" id="A0A4S2F2H4"/>
<gene>
    <name evidence="6" type="ORF">E5334_00160</name>
</gene>
<comment type="caution">
    <text evidence="6">The sequence shown here is derived from an EMBL/GenBank/DDBJ whole genome shotgun (WGS) entry which is preliminary data.</text>
</comment>
<evidence type="ECO:0000256" key="3">
    <source>
        <dbReference type="ARBA" id="ARBA00023098"/>
    </source>
</evidence>
<organism evidence="6 7">
    <name type="scientific">Muricaecibacterium torontonense</name>
    <dbReference type="NCBI Taxonomy" id="3032871"/>
    <lineage>
        <taxon>Bacteria</taxon>
        <taxon>Bacillati</taxon>
        <taxon>Actinomycetota</taxon>
        <taxon>Coriobacteriia</taxon>
        <taxon>Coriobacteriales</taxon>
        <taxon>Atopobiaceae</taxon>
        <taxon>Muricaecibacterium</taxon>
    </lineage>
</organism>
<dbReference type="Pfam" id="PF19890">
    <property type="entry name" value="DUF6363"/>
    <property type="match status" value="1"/>
</dbReference>
<protein>
    <submittedName>
        <fullName evidence="6">Patatin family protein</fullName>
    </submittedName>
</protein>
<feature type="domain" description="PNPLA" evidence="5">
    <location>
        <begin position="9"/>
        <end position="183"/>
    </location>
</feature>
<evidence type="ECO:0000313" key="6">
    <source>
        <dbReference type="EMBL" id="TGY62975.1"/>
    </source>
</evidence>
<dbReference type="PANTHER" id="PTHR14226">
    <property type="entry name" value="NEUROPATHY TARGET ESTERASE/SWISS CHEESE D.MELANOGASTER"/>
    <property type="match status" value="1"/>
</dbReference>
<comment type="caution">
    <text evidence="4">Lacks conserved residue(s) required for the propagation of feature annotation.</text>
</comment>
<evidence type="ECO:0000256" key="1">
    <source>
        <dbReference type="ARBA" id="ARBA00022801"/>
    </source>
</evidence>
<evidence type="ECO:0000256" key="2">
    <source>
        <dbReference type="ARBA" id="ARBA00022963"/>
    </source>
</evidence>
<dbReference type="GO" id="GO:0016042">
    <property type="term" value="P:lipid catabolic process"/>
    <property type="evidence" value="ECO:0007669"/>
    <property type="project" value="UniProtKB-UniRule"/>
</dbReference>
<evidence type="ECO:0000256" key="4">
    <source>
        <dbReference type="PROSITE-ProRule" id="PRU01161"/>
    </source>
</evidence>
<feature type="short sequence motif" description="DGA/G" evidence="4">
    <location>
        <begin position="166"/>
        <end position="168"/>
    </location>
</feature>
<dbReference type="OrthoDB" id="9802424at2"/>
<proteinExistence type="predicted"/>
<keyword evidence="2 4" id="KW-0442">Lipid degradation</keyword>
<dbReference type="Pfam" id="PF01734">
    <property type="entry name" value="Patatin"/>
    <property type="match status" value="1"/>
</dbReference>
<feature type="active site" description="Proton acceptor" evidence="4">
    <location>
        <position position="166"/>
    </location>
</feature>
<dbReference type="PROSITE" id="PS51635">
    <property type="entry name" value="PNPLA"/>
    <property type="match status" value="1"/>
</dbReference>
<dbReference type="InterPro" id="IPR037483">
    <property type="entry name" value="YjjU-like"/>
</dbReference>
<dbReference type="Proteomes" id="UP000310263">
    <property type="component" value="Unassembled WGS sequence"/>
</dbReference>